<gene>
    <name evidence="3" type="ORF">C1I64_16695</name>
</gene>
<proteinExistence type="predicted"/>
<accession>A0A3Q9UYI6</accession>
<evidence type="ECO:0000313" key="4">
    <source>
        <dbReference type="Proteomes" id="UP000285317"/>
    </source>
</evidence>
<reference evidence="4" key="1">
    <citation type="submission" date="2018-03" db="EMBL/GenBank/DDBJ databases">
        <title>Bacteriophage NCPPB3778 and a type I-E CRISPR drive the evolution of the US Biological Select Agent, Rathayibacter toxicus.</title>
        <authorList>
            <person name="Davis E.W.II."/>
            <person name="Tabima J.F."/>
            <person name="Weisberg A.J."/>
            <person name="Dantas Lopes L."/>
            <person name="Wiseman M.S."/>
            <person name="Wiseman M.S."/>
            <person name="Pupko T."/>
            <person name="Belcher M.S."/>
            <person name="Sechler A.J."/>
            <person name="Tancos M.A."/>
            <person name="Schroeder B.K."/>
            <person name="Murray T.D."/>
            <person name="Luster D.G."/>
            <person name="Schneider W.L."/>
            <person name="Rogers E."/>
            <person name="Andreote F.D."/>
            <person name="Grunwald N.J."/>
            <person name="Putnam M.L."/>
            <person name="Chang J.H."/>
        </authorList>
    </citation>
    <scope>NUCLEOTIDE SEQUENCE [LARGE SCALE GENOMIC DNA]</scope>
    <source>
        <strain evidence="4">DSM 15932</strain>
    </source>
</reference>
<dbReference type="InterPro" id="IPR052967">
    <property type="entry name" value="Stress_Response_Assoc"/>
</dbReference>
<dbReference type="AlphaFoldDB" id="A0A3Q9UYI6"/>
<dbReference type="InterPro" id="IPR019060">
    <property type="entry name" value="DUF2382"/>
</dbReference>
<protein>
    <recommendedName>
        <fullName evidence="2">DUF2382 domain-containing protein</fullName>
    </recommendedName>
</protein>
<evidence type="ECO:0000256" key="1">
    <source>
        <dbReference type="SAM" id="MobiDB-lite"/>
    </source>
</evidence>
<evidence type="ECO:0000259" key="2">
    <source>
        <dbReference type="Pfam" id="PF09557"/>
    </source>
</evidence>
<feature type="domain" description="DUF2382" evidence="2">
    <location>
        <begin position="26"/>
        <end position="135"/>
    </location>
</feature>
<feature type="region of interest" description="Disordered" evidence="1">
    <location>
        <begin position="1"/>
        <end position="22"/>
    </location>
</feature>
<dbReference type="Pfam" id="PF09557">
    <property type="entry name" value="DUF2382"/>
    <property type="match status" value="1"/>
</dbReference>
<organism evidence="3 4">
    <name type="scientific">Rathayibacter festucae DSM 15932</name>
    <dbReference type="NCBI Taxonomy" id="1328866"/>
    <lineage>
        <taxon>Bacteria</taxon>
        <taxon>Bacillati</taxon>
        <taxon>Actinomycetota</taxon>
        <taxon>Actinomycetes</taxon>
        <taxon>Micrococcales</taxon>
        <taxon>Microbacteriaceae</taxon>
        <taxon>Rathayibacter</taxon>
    </lineage>
</organism>
<dbReference type="PANTHER" id="PTHR38463">
    <property type="entry name" value="STRESS RESPONSE PROTEIN YSNF"/>
    <property type="match status" value="1"/>
</dbReference>
<dbReference type="EMBL" id="CP028137">
    <property type="protein sequence ID" value="AZZ53514.1"/>
    <property type="molecule type" value="Genomic_DNA"/>
</dbReference>
<dbReference type="KEGG" id="rfs:C1I64_16695"/>
<feature type="compositionally biased region" description="Low complexity" evidence="1">
    <location>
        <begin position="12"/>
        <end position="22"/>
    </location>
</feature>
<dbReference type="RefSeq" id="WP_127887966.1">
    <property type="nucleotide sequence ID" value="NZ_CP028137.1"/>
</dbReference>
<evidence type="ECO:0000313" key="3">
    <source>
        <dbReference type="EMBL" id="AZZ53514.1"/>
    </source>
</evidence>
<sequence length="149" mass="16360">MSATPTEPTPTEPTASEPAPTAEVVLHEERLLVGTRRHATERVRVSRVVVTEQRTITVELRREELRVTREPIADGPALPDAIAAAPQEPIVVILHEERIALTRTVVPVERVTVRVESVAGARDVTASLRHEVADVESATAREQESPDLF</sequence>
<name>A0A3Q9UYI6_9MICO</name>
<dbReference type="PANTHER" id="PTHR38463:SF1">
    <property type="entry name" value="STRESS RESPONSE PROTEIN YSNF"/>
    <property type="match status" value="1"/>
</dbReference>
<dbReference type="Proteomes" id="UP000285317">
    <property type="component" value="Chromosome"/>
</dbReference>